<accession>A0A836CK54</accession>
<protein>
    <submittedName>
        <fullName evidence="2">Uncharacterized protein</fullName>
    </submittedName>
</protein>
<dbReference type="EMBL" id="JAFCMP010000073">
    <property type="protein sequence ID" value="KAG5188273.1"/>
    <property type="molecule type" value="Genomic_DNA"/>
</dbReference>
<organism evidence="2 3">
    <name type="scientific">Tribonema minus</name>
    <dbReference type="NCBI Taxonomy" id="303371"/>
    <lineage>
        <taxon>Eukaryota</taxon>
        <taxon>Sar</taxon>
        <taxon>Stramenopiles</taxon>
        <taxon>Ochrophyta</taxon>
        <taxon>PX clade</taxon>
        <taxon>Xanthophyceae</taxon>
        <taxon>Tribonematales</taxon>
        <taxon>Tribonemataceae</taxon>
        <taxon>Tribonema</taxon>
    </lineage>
</organism>
<feature type="compositionally biased region" description="Low complexity" evidence="1">
    <location>
        <begin position="180"/>
        <end position="192"/>
    </location>
</feature>
<reference evidence="2" key="1">
    <citation type="submission" date="2021-02" db="EMBL/GenBank/DDBJ databases">
        <title>First Annotated Genome of the Yellow-green Alga Tribonema minus.</title>
        <authorList>
            <person name="Mahan K.M."/>
        </authorList>
    </citation>
    <scope>NUCLEOTIDE SEQUENCE</scope>
    <source>
        <strain evidence="2">UTEX B ZZ1240</strain>
    </source>
</reference>
<feature type="region of interest" description="Disordered" evidence="1">
    <location>
        <begin position="158"/>
        <end position="199"/>
    </location>
</feature>
<proteinExistence type="predicted"/>
<evidence type="ECO:0000313" key="2">
    <source>
        <dbReference type="EMBL" id="KAG5188273.1"/>
    </source>
</evidence>
<evidence type="ECO:0000256" key="1">
    <source>
        <dbReference type="SAM" id="MobiDB-lite"/>
    </source>
</evidence>
<comment type="caution">
    <text evidence="2">The sequence shown here is derived from an EMBL/GenBank/DDBJ whole genome shotgun (WGS) entry which is preliminary data.</text>
</comment>
<keyword evidence="3" id="KW-1185">Reference proteome</keyword>
<gene>
    <name evidence="2" type="ORF">JKP88DRAFT_267637</name>
</gene>
<dbReference type="Proteomes" id="UP000664859">
    <property type="component" value="Unassembled WGS sequence"/>
</dbReference>
<name>A0A836CK54_9STRA</name>
<sequence length="199" mass="21541">MHTTKQLPLRQKPSSAVEITIQQLSRQQTRSQLEHAQAPPIENNALEVLAEPVARSTRSTPTPAGCPRRKHAAAAYTAVSSPQAMSMARYTHKQKLAGLSITIQPAEIAIADDAQRAVCRCLAITHDTARDPAKPQLMPHQLTKIITGRLPLHGEAPSAAILTAEQAHAPHTPRGPRPRPSSAAARRQAQASRQKEIQS</sequence>
<evidence type="ECO:0000313" key="3">
    <source>
        <dbReference type="Proteomes" id="UP000664859"/>
    </source>
</evidence>
<dbReference type="AlphaFoldDB" id="A0A836CK54"/>